<dbReference type="Proteomes" id="UP001164929">
    <property type="component" value="Chromosome 14"/>
</dbReference>
<name>A0AAD6PZK8_9ROSI</name>
<evidence type="ECO:0008006" key="4">
    <source>
        <dbReference type="Google" id="ProtNLM"/>
    </source>
</evidence>
<dbReference type="InterPro" id="IPR040256">
    <property type="entry name" value="At4g02000-like"/>
</dbReference>
<comment type="caution">
    <text evidence="2">The sequence shown here is derived from an EMBL/GenBank/DDBJ whole genome shotgun (WGS) entry which is preliminary data.</text>
</comment>
<feature type="compositionally biased region" description="Basic residues" evidence="1">
    <location>
        <begin position="119"/>
        <end position="128"/>
    </location>
</feature>
<feature type="region of interest" description="Disordered" evidence="1">
    <location>
        <begin position="58"/>
        <end position="82"/>
    </location>
</feature>
<keyword evidence="3" id="KW-1185">Reference proteome</keyword>
<protein>
    <recommendedName>
        <fullName evidence="4">DUF4283 domain-containing protein</fullName>
    </recommendedName>
</protein>
<evidence type="ECO:0000313" key="2">
    <source>
        <dbReference type="EMBL" id="KAJ6973644.1"/>
    </source>
</evidence>
<reference evidence="2" key="1">
    <citation type="journal article" date="2023" name="Mol. Ecol. Resour.">
        <title>Chromosome-level genome assembly of a triploid poplar Populus alba 'Berolinensis'.</title>
        <authorList>
            <person name="Chen S."/>
            <person name="Yu Y."/>
            <person name="Wang X."/>
            <person name="Wang S."/>
            <person name="Zhang T."/>
            <person name="Zhou Y."/>
            <person name="He R."/>
            <person name="Meng N."/>
            <person name="Wang Y."/>
            <person name="Liu W."/>
            <person name="Liu Z."/>
            <person name="Liu J."/>
            <person name="Guo Q."/>
            <person name="Huang H."/>
            <person name="Sederoff R.R."/>
            <person name="Wang G."/>
            <person name="Qu G."/>
            <person name="Chen S."/>
        </authorList>
    </citation>
    <scope>NUCLEOTIDE SEQUENCE</scope>
    <source>
        <strain evidence="2">SC-2020</strain>
    </source>
</reference>
<dbReference type="PANTHER" id="PTHR31286:SF168">
    <property type="entry name" value="DUF4283 DOMAIN-CONTAINING PROTEIN"/>
    <property type="match status" value="1"/>
</dbReference>
<dbReference type="EMBL" id="JAQIZT010000014">
    <property type="protein sequence ID" value="KAJ6973644.1"/>
    <property type="molecule type" value="Genomic_DNA"/>
</dbReference>
<organism evidence="2 3">
    <name type="scientific">Populus alba x Populus x berolinensis</name>
    <dbReference type="NCBI Taxonomy" id="444605"/>
    <lineage>
        <taxon>Eukaryota</taxon>
        <taxon>Viridiplantae</taxon>
        <taxon>Streptophyta</taxon>
        <taxon>Embryophyta</taxon>
        <taxon>Tracheophyta</taxon>
        <taxon>Spermatophyta</taxon>
        <taxon>Magnoliopsida</taxon>
        <taxon>eudicotyledons</taxon>
        <taxon>Gunneridae</taxon>
        <taxon>Pentapetalae</taxon>
        <taxon>rosids</taxon>
        <taxon>fabids</taxon>
        <taxon>Malpighiales</taxon>
        <taxon>Salicaceae</taxon>
        <taxon>Saliceae</taxon>
        <taxon>Populus</taxon>
    </lineage>
</organism>
<evidence type="ECO:0000256" key="1">
    <source>
        <dbReference type="SAM" id="MobiDB-lite"/>
    </source>
</evidence>
<sequence length="196" mass="21526">MTRLSYARVLIEVDLLGNLPSSINVVLLNGSPIDQQVIYESLPYFYKQCQVLGHTVSTCNKGSHSKRKKRPQDIHDGSGNPSIKIVKVEKGQPYSQGLPIDNLVNPMSTKVVTSEIRRHSSPGRKKTKLATSSTPKQASRYVHCTENSENMSTLPVTKHLTRSKASKTAANPCSRKQGTFKGLVFVHSSSDDSASM</sequence>
<dbReference type="PANTHER" id="PTHR31286">
    <property type="entry name" value="GLYCINE-RICH CELL WALL STRUCTURAL PROTEIN 1.8-LIKE"/>
    <property type="match status" value="1"/>
</dbReference>
<evidence type="ECO:0000313" key="3">
    <source>
        <dbReference type="Proteomes" id="UP001164929"/>
    </source>
</evidence>
<gene>
    <name evidence="2" type="ORF">NC653_033855</name>
</gene>
<dbReference type="AlphaFoldDB" id="A0AAD6PZK8"/>
<proteinExistence type="predicted"/>
<accession>A0AAD6PZK8</accession>
<feature type="region of interest" description="Disordered" evidence="1">
    <location>
        <begin position="115"/>
        <end position="138"/>
    </location>
</feature>